<proteinExistence type="predicted"/>
<accession>A0A379DFB4</accession>
<evidence type="ECO:0008006" key="3">
    <source>
        <dbReference type="Google" id="ProtNLM"/>
    </source>
</evidence>
<dbReference type="PROSITE" id="PS51257">
    <property type="entry name" value="PROKAR_LIPOPROTEIN"/>
    <property type="match status" value="1"/>
</dbReference>
<protein>
    <recommendedName>
        <fullName evidence="3">Lipocalin-like domain-containing protein</fullName>
    </recommendedName>
</protein>
<name>A0A379DFB4_9PORP</name>
<dbReference type="EMBL" id="UGTI01000001">
    <property type="protein sequence ID" value="SUB77001.1"/>
    <property type="molecule type" value="Genomic_DNA"/>
</dbReference>
<evidence type="ECO:0000313" key="1">
    <source>
        <dbReference type="EMBL" id="SUB77001.1"/>
    </source>
</evidence>
<dbReference type="RefSeq" id="WP_018359733.1">
    <property type="nucleotide sequence ID" value="NZ_JRFB01000018.1"/>
</dbReference>
<organism evidence="1 2">
    <name type="scientific">Porphyromonas macacae</name>
    <dbReference type="NCBI Taxonomy" id="28115"/>
    <lineage>
        <taxon>Bacteria</taxon>
        <taxon>Pseudomonadati</taxon>
        <taxon>Bacteroidota</taxon>
        <taxon>Bacteroidia</taxon>
        <taxon>Bacteroidales</taxon>
        <taxon>Porphyromonadaceae</taxon>
        <taxon>Porphyromonas</taxon>
    </lineage>
</organism>
<gene>
    <name evidence="1" type="ORF">NCTC13100_00114</name>
</gene>
<reference evidence="1 2" key="1">
    <citation type="submission" date="2018-06" db="EMBL/GenBank/DDBJ databases">
        <authorList>
            <consortium name="Pathogen Informatics"/>
            <person name="Doyle S."/>
        </authorList>
    </citation>
    <scope>NUCLEOTIDE SEQUENCE [LARGE SCALE GENOMIC DNA]</scope>
    <source>
        <strain evidence="1 2">NCTC13100</strain>
    </source>
</reference>
<evidence type="ECO:0000313" key="2">
    <source>
        <dbReference type="Proteomes" id="UP000254263"/>
    </source>
</evidence>
<sequence length="134" mass="15520">MKHIFIITIISLIAISCSKEEIRLNHLQGKWNECYDNSEFCMDGRIEYDFLGENAYVQTSYDILSHKMSVSKGYYALGMFGENVLTLNPQMSDFSGESYTIVKLTSKEMVWQKVGTTYSKGTFGTEHRRFKRIK</sequence>
<dbReference type="AlphaFoldDB" id="A0A379DFB4"/>
<dbReference type="Proteomes" id="UP000254263">
    <property type="component" value="Unassembled WGS sequence"/>
</dbReference>
<dbReference type="Gene3D" id="2.40.128.370">
    <property type="match status" value="1"/>
</dbReference>